<evidence type="ECO:0000256" key="1">
    <source>
        <dbReference type="SAM" id="MobiDB-lite"/>
    </source>
</evidence>
<protein>
    <submittedName>
        <fullName evidence="2">Uncharacterized protein</fullName>
    </submittedName>
</protein>
<reference evidence="2 3" key="1">
    <citation type="submission" date="2024-07" db="EMBL/GenBank/DDBJ databases">
        <authorList>
            <person name="Dulla G.F.J."/>
            <person name="Delorm J.G."/>
        </authorList>
    </citation>
    <scope>NUCLEOTIDE SEQUENCE [LARGE SCALE GENOMIC DNA]</scope>
    <source>
        <strain evidence="2 3">JGD 233</strain>
    </source>
</reference>
<comment type="caution">
    <text evidence="2">The sequence shown here is derived from an EMBL/GenBank/DDBJ whole genome shotgun (WGS) entry which is preliminary data.</text>
</comment>
<name>A0ABV3N3B8_9GAMM</name>
<organism evidence="2 3">
    <name type="scientific">Erwinia papayae</name>
    <dbReference type="NCBI Taxonomy" id="206499"/>
    <lineage>
        <taxon>Bacteria</taxon>
        <taxon>Pseudomonadati</taxon>
        <taxon>Pseudomonadota</taxon>
        <taxon>Gammaproteobacteria</taxon>
        <taxon>Enterobacterales</taxon>
        <taxon>Erwiniaceae</taxon>
        <taxon>Erwinia</taxon>
    </lineage>
</organism>
<dbReference type="Proteomes" id="UP001554567">
    <property type="component" value="Unassembled WGS sequence"/>
</dbReference>
<proteinExistence type="predicted"/>
<gene>
    <name evidence="2" type="ORF">ABW286_14120</name>
</gene>
<dbReference type="RefSeq" id="WP_367167851.1">
    <property type="nucleotide sequence ID" value="NZ_JBFKZN010000006.1"/>
</dbReference>
<sequence length="71" mass="7594">MEGVESTDTQTDVQTGPAEGQTVTDATATAQDQLKAGVDDFEKAWDFVKSGVEKLGDAAESELKELAKKYL</sequence>
<evidence type="ECO:0000313" key="2">
    <source>
        <dbReference type="EMBL" id="MEW5290306.1"/>
    </source>
</evidence>
<feature type="compositionally biased region" description="Polar residues" evidence="1">
    <location>
        <begin position="1"/>
        <end position="14"/>
    </location>
</feature>
<dbReference type="EMBL" id="JBFKZN010000006">
    <property type="protein sequence ID" value="MEW5290306.1"/>
    <property type="molecule type" value="Genomic_DNA"/>
</dbReference>
<feature type="region of interest" description="Disordered" evidence="1">
    <location>
        <begin position="1"/>
        <end position="25"/>
    </location>
</feature>
<accession>A0ABV3N3B8</accession>
<keyword evidence="3" id="KW-1185">Reference proteome</keyword>
<evidence type="ECO:0000313" key="3">
    <source>
        <dbReference type="Proteomes" id="UP001554567"/>
    </source>
</evidence>